<name>A0AAN7QAD8_9MYRT</name>
<dbReference type="InterPro" id="IPR013087">
    <property type="entry name" value="Znf_C2H2_type"/>
</dbReference>
<evidence type="ECO:0000313" key="10">
    <source>
        <dbReference type="EMBL" id="KAK4759995.1"/>
    </source>
</evidence>
<accession>A0AAN7QAD8</accession>
<evidence type="ECO:0000256" key="8">
    <source>
        <dbReference type="PROSITE-ProRule" id="PRU00042"/>
    </source>
</evidence>
<dbReference type="SUPFAM" id="SSF57667">
    <property type="entry name" value="beta-beta-alpha zinc fingers"/>
    <property type="match status" value="1"/>
</dbReference>
<dbReference type="Pfam" id="PF13912">
    <property type="entry name" value="zf-C2H2_6"/>
    <property type="match status" value="1"/>
</dbReference>
<keyword evidence="11" id="KW-1185">Reference proteome</keyword>
<keyword evidence="3 8" id="KW-0863">Zinc-finger</keyword>
<evidence type="ECO:0000256" key="4">
    <source>
        <dbReference type="ARBA" id="ARBA00022833"/>
    </source>
</evidence>
<organism evidence="10 11">
    <name type="scientific">Trapa incisa</name>
    <dbReference type="NCBI Taxonomy" id="236973"/>
    <lineage>
        <taxon>Eukaryota</taxon>
        <taxon>Viridiplantae</taxon>
        <taxon>Streptophyta</taxon>
        <taxon>Embryophyta</taxon>
        <taxon>Tracheophyta</taxon>
        <taxon>Spermatophyta</taxon>
        <taxon>Magnoliopsida</taxon>
        <taxon>eudicotyledons</taxon>
        <taxon>Gunneridae</taxon>
        <taxon>Pentapetalae</taxon>
        <taxon>rosids</taxon>
        <taxon>malvids</taxon>
        <taxon>Myrtales</taxon>
        <taxon>Lythraceae</taxon>
        <taxon>Trapa</taxon>
    </lineage>
</organism>
<comment type="caution">
    <text evidence="10">The sequence shown here is derived from an EMBL/GenBank/DDBJ whole genome shotgun (WGS) entry which is preliminary data.</text>
</comment>
<dbReference type="InterPro" id="IPR036236">
    <property type="entry name" value="Znf_C2H2_sf"/>
</dbReference>
<dbReference type="Proteomes" id="UP001345219">
    <property type="component" value="Chromosome 17"/>
</dbReference>
<dbReference type="PANTHER" id="PTHR45801">
    <property type="entry name" value="OS07G0101800 PROTEIN"/>
    <property type="match status" value="1"/>
</dbReference>
<dbReference type="Gene3D" id="3.30.160.60">
    <property type="entry name" value="Classic Zinc Finger"/>
    <property type="match status" value="1"/>
</dbReference>
<evidence type="ECO:0000256" key="3">
    <source>
        <dbReference type="ARBA" id="ARBA00022771"/>
    </source>
</evidence>
<dbReference type="PROSITE" id="PS00028">
    <property type="entry name" value="ZINC_FINGER_C2H2_1"/>
    <property type="match status" value="1"/>
</dbReference>
<sequence>MMYLLTMELAQQQCHMLMKRRELIIRPSQLYNGFSWERAFADDTSGVLGGFAWPPRSYSCSFCGREFRSAQALGGHMNVHRRDRARLRQSLITTTTDSTPPAVLNNEVQALQISTVGSRVSSALSSNSMENGDGSGHFVAFMSHSSIAPEGSNEETIVSHRDQGRAYADAEIMSFKRAKTTAASSSPISLFFEASSTDHSCSLRLSTGLEVGHVEDHQLDLELRLGDPPKVK</sequence>
<dbReference type="GO" id="GO:0005634">
    <property type="term" value="C:nucleus"/>
    <property type="evidence" value="ECO:0007669"/>
    <property type="project" value="UniProtKB-SubCell"/>
</dbReference>
<proteinExistence type="predicted"/>
<gene>
    <name evidence="10" type="ORF">SAY87_023126</name>
</gene>
<keyword evidence="7" id="KW-0539">Nucleus</keyword>
<reference evidence="10 11" key="1">
    <citation type="journal article" date="2023" name="Hortic Res">
        <title>Pangenome of water caltrop reveals structural variations and asymmetric subgenome divergence after allopolyploidization.</title>
        <authorList>
            <person name="Zhang X."/>
            <person name="Chen Y."/>
            <person name="Wang L."/>
            <person name="Yuan Y."/>
            <person name="Fang M."/>
            <person name="Shi L."/>
            <person name="Lu R."/>
            <person name="Comes H.P."/>
            <person name="Ma Y."/>
            <person name="Chen Y."/>
            <person name="Huang G."/>
            <person name="Zhou Y."/>
            <person name="Zheng Z."/>
            <person name="Qiu Y."/>
        </authorList>
    </citation>
    <scope>NUCLEOTIDE SEQUENCE [LARGE SCALE GENOMIC DNA]</scope>
    <source>
        <tissue evidence="10">Roots</tissue>
    </source>
</reference>
<dbReference type="PROSITE" id="PS50157">
    <property type="entry name" value="ZINC_FINGER_C2H2_2"/>
    <property type="match status" value="1"/>
</dbReference>
<feature type="domain" description="C2H2-type" evidence="9">
    <location>
        <begin position="58"/>
        <end position="85"/>
    </location>
</feature>
<evidence type="ECO:0000259" key="9">
    <source>
        <dbReference type="PROSITE" id="PS50157"/>
    </source>
</evidence>
<dbReference type="PANTHER" id="PTHR45801:SF107">
    <property type="entry name" value="TRANSCRIPTIONAL REGULATOR SUPERMAN-LIKE"/>
    <property type="match status" value="1"/>
</dbReference>
<dbReference type="EMBL" id="JAXIOK010000011">
    <property type="protein sequence ID" value="KAK4759995.1"/>
    <property type="molecule type" value="Genomic_DNA"/>
</dbReference>
<dbReference type="GO" id="GO:0008270">
    <property type="term" value="F:zinc ion binding"/>
    <property type="evidence" value="ECO:0007669"/>
    <property type="project" value="UniProtKB-KW"/>
</dbReference>
<keyword evidence="2" id="KW-0479">Metal-binding</keyword>
<evidence type="ECO:0000313" key="11">
    <source>
        <dbReference type="Proteomes" id="UP001345219"/>
    </source>
</evidence>
<evidence type="ECO:0000256" key="2">
    <source>
        <dbReference type="ARBA" id="ARBA00022723"/>
    </source>
</evidence>
<keyword evidence="6" id="KW-0804">Transcription</keyword>
<dbReference type="InterPro" id="IPR052426">
    <property type="entry name" value="Plant_dev_regulator"/>
</dbReference>
<evidence type="ECO:0000256" key="1">
    <source>
        <dbReference type="ARBA" id="ARBA00004123"/>
    </source>
</evidence>
<protein>
    <recommendedName>
        <fullName evidence="9">C2H2-type domain-containing protein</fullName>
    </recommendedName>
</protein>
<evidence type="ECO:0000256" key="6">
    <source>
        <dbReference type="ARBA" id="ARBA00023163"/>
    </source>
</evidence>
<dbReference type="AlphaFoldDB" id="A0AAN7QAD8"/>
<dbReference type="SMART" id="SM00355">
    <property type="entry name" value="ZnF_C2H2"/>
    <property type="match status" value="1"/>
</dbReference>
<keyword evidence="5" id="KW-0805">Transcription regulation</keyword>
<comment type="subcellular location">
    <subcellularLocation>
        <location evidence="1">Nucleus</location>
    </subcellularLocation>
</comment>
<evidence type="ECO:0000256" key="7">
    <source>
        <dbReference type="ARBA" id="ARBA00023242"/>
    </source>
</evidence>
<keyword evidence="4" id="KW-0862">Zinc</keyword>
<evidence type="ECO:0000256" key="5">
    <source>
        <dbReference type="ARBA" id="ARBA00023015"/>
    </source>
</evidence>